<evidence type="ECO:0000256" key="15">
    <source>
        <dbReference type="PIRSR" id="PIRSR038885-2"/>
    </source>
</evidence>
<feature type="domain" description="Cytochrome b/b6 C-terminal region profile" evidence="19">
    <location>
        <begin position="230"/>
        <end position="406"/>
    </location>
</feature>
<protein>
    <recommendedName>
        <fullName evidence="4 16">Cytochrome b</fullName>
    </recommendedName>
</protein>
<dbReference type="PROSITE" id="PS51002">
    <property type="entry name" value="CYTB_NTER"/>
    <property type="match status" value="1"/>
</dbReference>
<evidence type="ECO:0000256" key="3">
    <source>
        <dbReference type="ARBA" id="ARBA00011649"/>
    </source>
</evidence>
<comment type="subcellular location">
    <subcellularLocation>
        <location evidence="2">Membrane</location>
        <topology evidence="2">Multi-pass membrane protein</topology>
    </subcellularLocation>
</comment>
<dbReference type="Pfam" id="PF00032">
    <property type="entry name" value="Cytochrom_B_C"/>
    <property type="match status" value="1"/>
</dbReference>
<dbReference type="InterPro" id="IPR016174">
    <property type="entry name" value="Di-haem_cyt_TM"/>
</dbReference>
<dbReference type="GO" id="GO:0016491">
    <property type="term" value="F:oxidoreductase activity"/>
    <property type="evidence" value="ECO:0007669"/>
    <property type="project" value="InterPro"/>
</dbReference>
<evidence type="ECO:0000256" key="9">
    <source>
        <dbReference type="ARBA" id="ARBA00022723"/>
    </source>
</evidence>
<feature type="transmembrane region" description="Helical" evidence="17">
    <location>
        <begin position="249"/>
        <end position="266"/>
    </location>
</feature>
<feature type="binding site" description="axial binding residue" evidence="15">
    <location>
        <position position="99"/>
    </location>
    <ligand>
        <name>heme b</name>
        <dbReference type="ChEBI" id="CHEBI:60344"/>
        <label>b562</label>
    </ligand>
    <ligandPart>
        <name>Fe</name>
        <dbReference type="ChEBI" id="CHEBI:18248"/>
    </ligandPart>
</feature>
<comment type="subunit">
    <text evidence="3 16">The main subunits of complex b-c1 are: cytochrome b, cytochrome c1 and the Rieske protein.</text>
</comment>
<evidence type="ECO:0000259" key="18">
    <source>
        <dbReference type="PROSITE" id="PS51002"/>
    </source>
</evidence>
<dbReference type="PROSITE" id="PS51003">
    <property type="entry name" value="CYTB_CTER"/>
    <property type="match status" value="1"/>
</dbReference>
<feature type="binding site" evidence="14">
    <location>
        <position position="219"/>
    </location>
    <ligand>
        <name>a ubiquinone</name>
        <dbReference type="ChEBI" id="CHEBI:16389"/>
    </ligand>
</feature>
<evidence type="ECO:0000313" key="20">
    <source>
        <dbReference type="EMBL" id="QTH21753.1"/>
    </source>
</evidence>
<dbReference type="GO" id="GO:0022904">
    <property type="term" value="P:respiratory electron transport chain"/>
    <property type="evidence" value="ECO:0007669"/>
    <property type="project" value="InterPro"/>
</dbReference>
<dbReference type="EMBL" id="CP059319">
    <property type="protein sequence ID" value="QTH21753.1"/>
    <property type="molecule type" value="Genomic_DNA"/>
</dbReference>
<dbReference type="AlphaFoldDB" id="A0A975D2M1"/>
<feature type="transmembrane region" description="Helical" evidence="17">
    <location>
        <begin position="375"/>
        <end position="395"/>
    </location>
</feature>
<dbReference type="CDD" id="cd00290">
    <property type="entry name" value="cytochrome_b_C"/>
    <property type="match status" value="1"/>
</dbReference>
<dbReference type="Pfam" id="PF00033">
    <property type="entry name" value="Cytochrome_B"/>
    <property type="match status" value="1"/>
</dbReference>
<dbReference type="InterPro" id="IPR030689">
    <property type="entry name" value="Cytochrome_b"/>
</dbReference>
<sequence>MSFPWANHYEPKHPLMRWIDSRLPLPRLVYNAVGAGYPVPRNLNYFWNFGVLSGAALAIQIVTGIVLAMHYAANGLVAFDSVEHIMRDVNSGWMLRYAHANGASFFFIVVYLHIFRGLFYGSYKAPREMVWLLGLVIFLLMMATAFMGYVLPWGQMSFWGAKVITGLFGAIPVIGTPIQTWLLGGFAPDNAALNRFFSLHYLLPFVIAGVIILHIWALHIPGSSNPTGIDVKGPQDTVPFHPYYTAKDGFGLGVFLILYCAVLFFAPNAMGHPDNYIAANPLSTPAHIVPEWYFWPFYAILRAFTVDFILPAKLWGVIAMFGSIILLFFLPWLDKSPVRSGNYRPAFKKFFWLLVIDVLILGYCGGSPAEEPYVMISQLAAAYYFAHFLIILPIVSRMERPLPLPNSITEAVLEKHGNAAA</sequence>
<dbReference type="InterPro" id="IPR005797">
    <property type="entry name" value="Cyt_b/b6_N"/>
</dbReference>
<dbReference type="SUPFAM" id="SSF81342">
    <property type="entry name" value="Transmembrane di-heme cytochromes"/>
    <property type="match status" value="1"/>
</dbReference>
<dbReference type="InterPro" id="IPR036150">
    <property type="entry name" value="Cyt_b/b6_C_sf"/>
</dbReference>
<evidence type="ECO:0000256" key="10">
    <source>
        <dbReference type="ARBA" id="ARBA00022982"/>
    </source>
</evidence>
<feature type="transmembrane region" description="Helical" evidence="17">
    <location>
        <begin position="45"/>
        <end position="73"/>
    </location>
</feature>
<keyword evidence="9 15" id="KW-0479">Metal-binding</keyword>
<feature type="binding site" description="axial binding residue" evidence="15">
    <location>
        <position position="200"/>
    </location>
    <ligand>
        <name>heme b</name>
        <dbReference type="ChEBI" id="CHEBI:60344"/>
        <label>b562</label>
    </ligand>
    <ligandPart>
        <name>Fe</name>
        <dbReference type="ChEBI" id="CHEBI:18248"/>
    </ligandPart>
</feature>
<feature type="transmembrane region" description="Helical" evidence="17">
    <location>
        <begin position="129"/>
        <end position="151"/>
    </location>
</feature>
<feature type="binding site" description="axial binding residue" evidence="15">
    <location>
        <position position="113"/>
    </location>
    <ligand>
        <name>heme b</name>
        <dbReference type="ChEBI" id="CHEBI:60344"/>
        <label>b566</label>
    </ligand>
    <ligandPart>
        <name>Fe</name>
        <dbReference type="ChEBI" id="CHEBI:18248"/>
    </ligandPart>
</feature>
<evidence type="ECO:0000256" key="13">
    <source>
        <dbReference type="ARBA" id="ARBA00023136"/>
    </source>
</evidence>
<dbReference type="RefSeq" id="WP_011952237.1">
    <property type="nucleotide sequence ID" value="NZ_CP059319.1"/>
</dbReference>
<feature type="domain" description="Cytochrome b/b6 N-terminal region profile" evidence="18">
    <location>
        <begin position="15"/>
        <end position="227"/>
    </location>
</feature>
<comment type="similarity">
    <text evidence="16">Belongs to the cytochrome b family.</text>
</comment>
<dbReference type="FunFam" id="1.20.810.10:FF:000004">
    <property type="entry name" value="Cytochrome b"/>
    <property type="match status" value="1"/>
</dbReference>
<feature type="transmembrane region" description="Helical" evidence="17">
    <location>
        <begin position="350"/>
        <end position="369"/>
    </location>
</feature>
<evidence type="ECO:0000256" key="16">
    <source>
        <dbReference type="RuleBase" id="RU003385"/>
    </source>
</evidence>
<dbReference type="Proteomes" id="UP000664914">
    <property type="component" value="Chromosome"/>
</dbReference>
<dbReference type="InterPro" id="IPR048260">
    <property type="entry name" value="Cytochrome_b_C_euk/bac"/>
</dbReference>
<dbReference type="Gene3D" id="1.20.810.10">
    <property type="entry name" value="Cytochrome Bc1 Complex, Chain C"/>
    <property type="match status" value="1"/>
</dbReference>
<evidence type="ECO:0000256" key="17">
    <source>
        <dbReference type="SAM" id="Phobius"/>
    </source>
</evidence>
<name>A0A975D2M1_9SPHN</name>
<dbReference type="InterPro" id="IPR005798">
    <property type="entry name" value="Cyt_b/b6_C"/>
</dbReference>
<feature type="binding site" description="axial binding residue" evidence="15">
    <location>
        <position position="214"/>
    </location>
    <ligand>
        <name>heme b</name>
        <dbReference type="ChEBI" id="CHEBI:60344"/>
        <label>b566</label>
    </ligand>
    <ligandPart>
        <name>Fe</name>
        <dbReference type="ChEBI" id="CHEBI:18248"/>
    </ligandPart>
</feature>
<keyword evidence="10 16" id="KW-0249">Electron transport</keyword>
<comment type="cofactor">
    <cofactor evidence="15">
        <name>heme</name>
        <dbReference type="ChEBI" id="CHEBI:30413"/>
    </cofactor>
    <text evidence="15">Binds 2 heme groups non-covalently.</text>
</comment>
<evidence type="ECO:0000259" key="19">
    <source>
        <dbReference type="PROSITE" id="PS51003"/>
    </source>
</evidence>
<evidence type="ECO:0000313" key="21">
    <source>
        <dbReference type="Proteomes" id="UP000664914"/>
    </source>
</evidence>
<dbReference type="SUPFAM" id="SSF81648">
    <property type="entry name" value="a domain/subunit of cytochrome bc1 complex (Ubiquinol-cytochrome c reductase)"/>
    <property type="match status" value="1"/>
</dbReference>
<evidence type="ECO:0000256" key="7">
    <source>
        <dbReference type="ARBA" id="ARBA00022660"/>
    </source>
</evidence>
<dbReference type="InterPro" id="IPR048259">
    <property type="entry name" value="Cytochrome_b_N_euk/bac"/>
</dbReference>
<evidence type="ECO:0000256" key="8">
    <source>
        <dbReference type="ARBA" id="ARBA00022692"/>
    </source>
</evidence>
<evidence type="ECO:0000256" key="14">
    <source>
        <dbReference type="PIRSR" id="PIRSR038885-1"/>
    </source>
</evidence>
<keyword evidence="7 16" id="KW-0679">Respiratory chain</keyword>
<evidence type="ECO:0000256" key="2">
    <source>
        <dbReference type="ARBA" id="ARBA00004141"/>
    </source>
</evidence>
<reference evidence="20" key="2">
    <citation type="submission" date="2021-04" db="EMBL/GenBank/DDBJ databases">
        <title>Isolation and genomic analysis of the ibuprofen-degrading bacterium Sphingomonas strain MPO218.</title>
        <authorList>
            <person name="Aulestia M."/>
            <person name="Flores A."/>
            <person name="Mangas E.L."/>
            <person name="Perez-Pulido A.J."/>
            <person name="Santero E."/>
            <person name="Camacho E.M."/>
        </authorList>
    </citation>
    <scope>NUCLEOTIDE SEQUENCE</scope>
    <source>
        <strain evidence="20">MPO218</strain>
    </source>
</reference>
<evidence type="ECO:0000256" key="1">
    <source>
        <dbReference type="ARBA" id="ARBA00002444"/>
    </source>
</evidence>
<dbReference type="InterPro" id="IPR027387">
    <property type="entry name" value="Cytb/b6-like_sf"/>
</dbReference>
<evidence type="ECO:0000256" key="11">
    <source>
        <dbReference type="ARBA" id="ARBA00022989"/>
    </source>
</evidence>
<dbReference type="PIRSF" id="PIRSF038885">
    <property type="entry name" value="COB"/>
    <property type="match status" value="1"/>
</dbReference>
<comment type="function">
    <text evidence="1 16">Component of the ubiquinol-cytochrome c reductase complex (complex III or cytochrome b-c1 complex), which is a respiratory chain that generates an electrochemical potential coupled to ATP synthesis.</text>
</comment>
<keyword evidence="5 16" id="KW-0813">Transport</keyword>
<feature type="transmembrane region" description="Helical" evidence="17">
    <location>
        <begin position="308"/>
        <end position="330"/>
    </location>
</feature>
<comment type="cofactor">
    <cofactor evidence="16">
        <name>heme b</name>
        <dbReference type="ChEBI" id="CHEBI:60344"/>
    </cofactor>
    <text evidence="16">Binds 2 heme groups non-covalently.</text>
</comment>
<dbReference type="PANTHER" id="PTHR19271">
    <property type="entry name" value="CYTOCHROME B"/>
    <property type="match status" value="1"/>
</dbReference>
<dbReference type="OMA" id="NISAWWN"/>
<evidence type="ECO:0000256" key="6">
    <source>
        <dbReference type="ARBA" id="ARBA00022617"/>
    </source>
</evidence>
<evidence type="ECO:0000256" key="12">
    <source>
        <dbReference type="ARBA" id="ARBA00023004"/>
    </source>
</evidence>
<keyword evidence="6 15" id="KW-0349">Heme</keyword>
<dbReference type="GO" id="GO:0046872">
    <property type="term" value="F:metal ion binding"/>
    <property type="evidence" value="ECO:0007669"/>
    <property type="project" value="UniProtKB-KW"/>
</dbReference>
<feature type="transmembrane region" description="Helical" evidence="17">
    <location>
        <begin position="199"/>
        <end position="218"/>
    </location>
</feature>
<accession>A0A975D2M1</accession>
<feature type="transmembrane region" description="Helical" evidence="17">
    <location>
        <begin position="163"/>
        <end position="187"/>
    </location>
</feature>
<keyword evidence="12 15" id="KW-0408">Iron</keyword>
<dbReference type="PANTHER" id="PTHR19271:SF16">
    <property type="entry name" value="CYTOCHROME B"/>
    <property type="match status" value="1"/>
</dbReference>
<dbReference type="GO" id="GO:0008121">
    <property type="term" value="F:quinol-cytochrome-c reductase activity"/>
    <property type="evidence" value="ECO:0007669"/>
    <property type="project" value="InterPro"/>
</dbReference>
<dbReference type="GO" id="GO:0045275">
    <property type="term" value="C:respiratory chain complex III"/>
    <property type="evidence" value="ECO:0007669"/>
    <property type="project" value="InterPro"/>
</dbReference>
<dbReference type="CDD" id="cd00284">
    <property type="entry name" value="Cytochrome_b_N"/>
    <property type="match status" value="1"/>
</dbReference>
<keyword evidence="11 17" id="KW-1133">Transmembrane helix</keyword>
<proteinExistence type="inferred from homology"/>
<evidence type="ECO:0000256" key="5">
    <source>
        <dbReference type="ARBA" id="ARBA00022448"/>
    </source>
</evidence>
<evidence type="ECO:0000256" key="4">
    <source>
        <dbReference type="ARBA" id="ARBA00013531"/>
    </source>
</evidence>
<reference evidence="20" key="1">
    <citation type="submission" date="2020-07" db="EMBL/GenBank/DDBJ databases">
        <authorList>
            <person name="Camacho E."/>
        </authorList>
    </citation>
    <scope>NUCLEOTIDE SEQUENCE</scope>
    <source>
        <strain evidence="20">MPO218</strain>
    </source>
</reference>
<feature type="transmembrane region" description="Helical" evidence="17">
    <location>
        <begin position="94"/>
        <end position="114"/>
    </location>
</feature>
<organism evidence="20 21">
    <name type="scientific">Rhizorhabdus wittichii</name>
    <dbReference type="NCBI Taxonomy" id="160791"/>
    <lineage>
        <taxon>Bacteria</taxon>
        <taxon>Pseudomonadati</taxon>
        <taxon>Pseudomonadota</taxon>
        <taxon>Alphaproteobacteria</taxon>
        <taxon>Sphingomonadales</taxon>
        <taxon>Sphingomonadaceae</taxon>
        <taxon>Rhizorhabdus</taxon>
    </lineage>
</organism>
<gene>
    <name evidence="20" type="ORF">HRJ34_26235</name>
</gene>
<keyword evidence="8 16" id="KW-0812">Transmembrane</keyword>
<keyword evidence="13 17" id="KW-0472">Membrane</keyword>